<dbReference type="Gene3D" id="1.10.10.1100">
    <property type="entry name" value="BFD-like [2Fe-2S]-binding domain"/>
    <property type="match status" value="1"/>
</dbReference>
<dbReference type="InterPro" id="IPR027266">
    <property type="entry name" value="TrmE/GcvT-like"/>
</dbReference>
<dbReference type="SUPFAM" id="SSF51905">
    <property type="entry name" value="FAD/NAD(P)-binding domain"/>
    <property type="match status" value="1"/>
</dbReference>
<dbReference type="InterPro" id="IPR028896">
    <property type="entry name" value="GcvT/YgfZ/DmdA"/>
</dbReference>
<dbReference type="GO" id="GO:0046653">
    <property type="term" value="P:tetrahydrofolate metabolic process"/>
    <property type="evidence" value="ECO:0007669"/>
    <property type="project" value="InterPro"/>
</dbReference>
<dbReference type="InterPro" id="IPR036188">
    <property type="entry name" value="FAD/NAD-bd_sf"/>
</dbReference>
<sequence length="980" mass="105420">MRLDGAGLIDRDTPLRFQFDDRWMGGFAGDTLASALMANGVKLVARSFKYHRPRGIWSAGSEEPNALVQVGKFARQVPNVRATQAELFEGLYATSQNRWPSLTLDLLSLNDLAAPFLGAGFYYKTFMWPRSFWEKLYEPAIRRAAGLGALSGQTNTEPYEKAYAHCDLLVIGAGPAGLMAALTAARAGADVILAEEGDRCGGRLLSEQEEVDGASGQDWVSRIVAELVTSGRVRVMTRTTVTGAYDGGIYGALERVGLHLADPAPALPRECFWRISARRAILCAGASERPIAFPMNDRPGILSAAALRTYANRYRTVPGPRVALFCNNDDAYRTARDLVASGVEVAAVVDTRAETPEGDYPVFREARVVDTRGRHGLRRITVDGPDGRRQIEVDALGVSGGWNPNLHLTCHMYGRPTWNPALHAFVPTPGAVPGLDVAGAAAGVFSTHGALKSGVFRARKALESLELAPSSMPIPQADDAPYVLSPIYAVDGAKGARGRAWLDFQNDVTVKDVRQAASENMTSVEHMKRYTTQGMATDQGRVSNVLALSVLADATGRGIPETGTTTFRPPYTPVSLAALGAGAQGKGFAPERLTTSHAGSLARGAPMVEAGLWYRPSYFPRDGETTWREACDREVGHVRSAVGVCDVSTLGKIELQGPDAGAFLDLVYANTFSTLKPGRVRYGVMLREDGHVMDDGTTACLGPGHYVMTTTTVAAHKVMQHLEFVQQCLVPTMRVRFTSVTENWAQFAVAGPQARALLNDLLDAPVRNANFPFMACGAVRLGGVGGRLFRISFSGEHAYEVAIPARYGAALFEQLVARAEAMGGGAYGMEALNVLRIEKGFVTHAEIHGRVTADDVGLGRMVSAKKDCIGKTASQRPGLTDPDREQLVGLRPCDGRTALLAGAHLFEPGAEAVRVTDQGYVTSVCFSPTLQTPIGLGFLRRGRARHGQRVMMIDHLRGVTTECEVTDPVFFDPDGGRARG</sequence>
<dbReference type="InterPro" id="IPR029043">
    <property type="entry name" value="GcvT/YgfZ_C"/>
</dbReference>
<dbReference type="PANTHER" id="PTHR43757">
    <property type="entry name" value="AMINOMETHYLTRANSFERASE"/>
    <property type="match status" value="1"/>
</dbReference>
<dbReference type="GO" id="GO:0008115">
    <property type="term" value="F:sarcosine oxidase activity"/>
    <property type="evidence" value="ECO:0007669"/>
    <property type="project" value="InterPro"/>
</dbReference>
<dbReference type="Pfam" id="PF01571">
    <property type="entry name" value="GCV_T"/>
    <property type="match status" value="1"/>
</dbReference>
<evidence type="ECO:0000256" key="2">
    <source>
        <dbReference type="ARBA" id="ARBA00023002"/>
    </source>
</evidence>
<evidence type="ECO:0000259" key="3">
    <source>
        <dbReference type="Pfam" id="PF01571"/>
    </source>
</evidence>
<dbReference type="HOGENOM" id="CLU_011963_0_0_5"/>
<dbReference type="PIRSF" id="PIRSF037980">
    <property type="entry name" value="SoxA"/>
    <property type="match status" value="1"/>
</dbReference>
<dbReference type="InterPro" id="IPR042204">
    <property type="entry name" value="2Fe-2S-bd_N"/>
</dbReference>
<gene>
    <name evidence="6" type="ordered locus">Dshi_2264</name>
</gene>
<dbReference type="AlphaFoldDB" id="A8LR77"/>
<dbReference type="Proteomes" id="UP000006833">
    <property type="component" value="Chromosome"/>
</dbReference>
<evidence type="ECO:0000256" key="1">
    <source>
        <dbReference type="ARBA" id="ARBA00008609"/>
    </source>
</evidence>
<reference evidence="7" key="1">
    <citation type="journal article" date="2010" name="ISME J.">
        <title>The complete genome sequence of the algal symbiont Dinoroseobacter shibae: a hitchhiker's guide to life in the sea.</title>
        <authorList>
            <person name="Wagner-Dobler I."/>
            <person name="Ballhausen B."/>
            <person name="Berger M."/>
            <person name="Brinkhoff T."/>
            <person name="Buchholz I."/>
            <person name="Bunk B."/>
            <person name="Cypionka H."/>
            <person name="Daniel R."/>
            <person name="Drepper T."/>
            <person name="Gerdts G."/>
            <person name="Hahnke S."/>
            <person name="Han C."/>
            <person name="Jahn D."/>
            <person name="Kalhoefer D."/>
            <person name="Kiss H."/>
            <person name="Klenk H.P."/>
            <person name="Kyrpides N."/>
            <person name="Liebl W."/>
            <person name="Liesegang H."/>
            <person name="Meincke L."/>
            <person name="Pati A."/>
            <person name="Petersen J."/>
            <person name="Piekarski T."/>
            <person name="Pommerenke C."/>
            <person name="Pradella S."/>
            <person name="Pukall R."/>
            <person name="Rabus R."/>
            <person name="Stackebrandt E."/>
            <person name="Thole S."/>
            <person name="Thompson L."/>
            <person name="Tielen P."/>
            <person name="Tomasch J."/>
            <person name="von Jan M."/>
            <person name="Wanphrut N."/>
            <person name="Wichels A."/>
            <person name="Zech H."/>
            <person name="Simon M."/>
        </authorList>
    </citation>
    <scope>NUCLEOTIDE SEQUENCE [LARGE SCALE GENOMIC DNA]</scope>
    <source>
        <strain evidence="7">DSM 16493 / NCIMB 14021 / DFL 12</strain>
    </source>
</reference>
<dbReference type="SUPFAM" id="SSF103025">
    <property type="entry name" value="Folate-binding domain"/>
    <property type="match status" value="1"/>
</dbReference>
<dbReference type="Pfam" id="PF17806">
    <property type="entry name" value="SO_alpha_A3"/>
    <property type="match status" value="1"/>
</dbReference>
<dbReference type="InterPro" id="IPR041854">
    <property type="entry name" value="BFD-like_2Fe2S-bd_dom_sf"/>
</dbReference>
<dbReference type="PRINTS" id="PR00469">
    <property type="entry name" value="PNDRDTASEII"/>
</dbReference>
<dbReference type="OrthoDB" id="5287468at2"/>
<feature type="domain" description="Aminomethyltransferase C-terminal" evidence="4">
    <location>
        <begin position="886"/>
        <end position="972"/>
    </location>
</feature>
<dbReference type="PANTHER" id="PTHR43757:SF2">
    <property type="entry name" value="AMINOMETHYLTRANSFERASE, MITOCHONDRIAL"/>
    <property type="match status" value="1"/>
</dbReference>
<protein>
    <submittedName>
        <fullName evidence="6">Putative sarcosine oxidase</fullName>
    </submittedName>
</protein>
<dbReference type="Pfam" id="PF12831">
    <property type="entry name" value="FAD_oxidored"/>
    <property type="match status" value="1"/>
</dbReference>
<dbReference type="Gene3D" id="3.30.1360.120">
    <property type="entry name" value="Probable tRNA modification gtpase trme, domain 1"/>
    <property type="match status" value="1"/>
</dbReference>
<dbReference type="eggNOG" id="COG0404">
    <property type="taxonomic scope" value="Bacteria"/>
</dbReference>
<dbReference type="NCBIfam" id="TIGR01372">
    <property type="entry name" value="soxA"/>
    <property type="match status" value="1"/>
</dbReference>
<dbReference type="Pfam" id="PF13510">
    <property type="entry name" value="Fer2_4"/>
    <property type="match status" value="1"/>
</dbReference>
<dbReference type="Gene3D" id="3.10.20.440">
    <property type="entry name" value="2Fe-2S iron-sulphur cluster binding domain, sarcosine oxidase, alpha subunit, N-terminal domain"/>
    <property type="match status" value="1"/>
</dbReference>
<dbReference type="KEGG" id="dsh:Dshi_2264"/>
<accession>A8LR77</accession>
<dbReference type="PRINTS" id="PR00368">
    <property type="entry name" value="FADPNR"/>
</dbReference>
<evidence type="ECO:0000313" key="7">
    <source>
        <dbReference type="Proteomes" id="UP000006833"/>
    </source>
</evidence>
<proteinExistence type="inferred from homology"/>
<dbReference type="InterPro" id="IPR041117">
    <property type="entry name" value="SoxA_A3"/>
</dbReference>
<dbReference type="RefSeq" id="WP_012178931.1">
    <property type="nucleotide sequence ID" value="NC_009952.1"/>
</dbReference>
<organism evidence="6 7">
    <name type="scientific">Dinoroseobacter shibae (strain DSM 16493 / NCIMB 14021 / DFL 12)</name>
    <dbReference type="NCBI Taxonomy" id="398580"/>
    <lineage>
        <taxon>Bacteria</taxon>
        <taxon>Pseudomonadati</taxon>
        <taxon>Pseudomonadota</taxon>
        <taxon>Alphaproteobacteria</taxon>
        <taxon>Rhodobacterales</taxon>
        <taxon>Roseobacteraceae</taxon>
        <taxon>Dinoroseobacter</taxon>
    </lineage>
</organism>
<comment type="similarity">
    <text evidence="1">Belongs to the GcvT family.</text>
</comment>
<dbReference type="Gene3D" id="3.50.50.60">
    <property type="entry name" value="FAD/NAD(P)-binding domain"/>
    <property type="match status" value="1"/>
</dbReference>
<dbReference type="Pfam" id="PF08669">
    <property type="entry name" value="GCV_T_C"/>
    <property type="match status" value="1"/>
</dbReference>
<keyword evidence="2" id="KW-0560">Oxidoreductase</keyword>
<evidence type="ECO:0000259" key="5">
    <source>
        <dbReference type="Pfam" id="PF17806"/>
    </source>
</evidence>
<dbReference type="SUPFAM" id="SSF101790">
    <property type="entry name" value="Aminomethyltransferase beta-barrel domain"/>
    <property type="match status" value="1"/>
</dbReference>
<evidence type="ECO:0000259" key="4">
    <source>
        <dbReference type="Pfam" id="PF08669"/>
    </source>
</evidence>
<feature type="domain" description="SoxA A3" evidence="5">
    <location>
        <begin position="498"/>
        <end position="582"/>
    </location>
</feature>
<dbReference type="EMBL" id="CP000830">
    <property type="protein sequence ID" value="ABV94000.1"/>
    <property type="molecule type" value="Genomic_DNA"/>
</dbReference>
<name>A8LR77_DINSH</name>
<feature type="domain" description="GCVT N-terminal" evidence="3">
    <location>
        <begin position="601"/>
        <end position="866"/>
    </location>
</feature>
<dbReference type="eggNOG" id="COG0446">
    <property type="taxonomic scope" value="Bacteria"/>
</dbReference>
<evidence type="ECO:0000313" key="6">
    <source>
        <dbReference type="EMBL" id="ABV94000.1"/>
    </source>
</evidence>
<dbReference type="STRING" id="398580.Dshi_2264"/>
<dbReference type="InterPro" id="IPR006222">
    <property type="entry name" value="GCVT_N"/>
</dbReference>
<keyword evidence="7" id="KW-1185">Reference proteome</keyword>
<dbReference type="InterPro" id="IPR013977">
    <property type="entry name" value="GcvT_C"/>
</dbReference>
<dbReference type="InterPro" id="IPR006277">
    <property type="entry name" value="Sarcosine_oxidase_asu"/>
</dbReference>